<dbReference type="Pfam" id="PF18027">
    <property type="entry name" value="Pepdidase_M14_N"/>
    <property type="match status" value="1"/>
</dbReference>
<dbReference type="Pfam" id="PF00246">
    <property type="entry name" value="Peptidase_M14"/>
    <property type="match status" value="1"/>
</dbReference>
<dbReference type="InterPro" id="IPR050821">
    <property type="entry name" value="Cytosolic_carboxypeptidase"/>
</dbReference>
<evidence type="ECO:0000313" key="6">
    <source>
        <dbReference type="Proteomes" id="UP001215827"/>
    </source>
</evidence>
<keyword evidence="3" id="KW-0732">Signal</keyword>
<feature type="chain" id="PRO_5046330310" evidence="3">
    <location>
        <begin position="25"/>
        <end position="415"/>
    </location>
</feature>
<dbReference type="Gene3D" id="3.40.630.10">
    <property type="entry name" value="Zn peptidases"/>
    <property type="match status" value="1"/>
</dbReference>
<dbReference type="PANTHER" id="PTHR12756:SF11">
    <property type="entry name" value="CYTOSOLIC CARBOXYPEPTIDASE 1"/>
    <property type="match status" value="1"/>
</dbReference>
<evidence type="ECO:0000256" key="2">
    <source>
        <dbReference type="PROSITE-ProRule" id="PRU01379"/>
    </source>
</evidence>
<organism evidence="5 6">
    <name type="scientific">Altererythrobacter arenosus</name>
    <dbReference type="NCBI Taxonomy" id="3032592"/>
    <lineage>
        <taxon>Bacteria</taxon>
        <taxon>Pseudomonadati</taxon>
        <taxon>Pseudomonadota</taxon>
        <taxon>Alphaproteobacteria</taxon>
        <taxon>Sphingomonadales</taxon>
        <taxon>Erythrobacteraceae</taxon>
        <taxon>Altererythrobacter</taxon>
    </lineage>
</organism>
<dbReference type="CDD" id="cd06237">
    <property type="entry name" value="M14_Nna1-like"/>
    <property type="match status" value="1"/>
</dbReference>
<dbReference type="RefSeq" id="WP_278015182.1">
    <property type="nucleotide sequence ID" value="NZ_CP121106.1"/>
</dbReference>
<evidence type="ECO:0000256" key="3">
    <source>
        <dbReference type="SAM" id="SignalP"/>
    </source>
</evidence>
<dbReference type="Gene3D" id="2.60.40.3120">
    <property type="match status" value="1"/>
</dbReference>
<dbReference type="SMART" id="SM00631">
    <property type="entry name" value="Zn_pept"/>
    <property type="match status" value="1"/>
</dbReference>
<dbReference type="GO" id="GO:0004180">
    <property type="term" value="F:carboxypeptidase activity"/>
    <property type="evidence" value="ECO:0007669"/>
    <property type="project" value="UniProtKB-KW"/>
</dbReference>
<name>A0ABY8FTI9_9SPHN</name>
<dbReference type="EMBL" id="CP121106">
    <property type="protein sequence ID" value="WFL76416.1"/>
    <property type="molecule type" value="Genomic_DNA"/>
</dbReference>
<evidence type="ECO:0000313" key="5">
    <source>
        <dbReference type="EMBL" id="WFL76416.1"/>
    </source>
</evidence>
<dbReference type="SUPFAM" id="SSF53187">
    <property type="entry name" value="Zn-dependent exopeptidases"/>
    <property type="match status" value="1"/>
</dbReference>
<feature type="domain" description="Peptidase M14" evidence="4">
    <location>
        <begin position="165"/>
        <end position="412"/>
    </location>
</feature>
<dbReference type="Proteomes" id="UP001215827">
    <property type="component" value="Chromosome"/>
</dbReference>
<dbReference type="InterPro" id="IPR040626">
    <property type="entry name" value="Pepdidase_M14_N"/>
</dbReference>
<comment type="similarity">
    <text evidence="2">Belongs to the peptidase M14 family.</text>
</comment>
<dbReference type="PROSITE" id="PS51257">
    <property type="entry name" value="PROKAR_LIPOPROTEIN"/>
    <property type="match status" value="1"/>
</dbReference>
<proteinExistence type="inferred from homology"/>
<dbReference type="InterPro" id="IPR000834">
    <property type="entry name" value="Peptidase_M14"/>
</dbReference>
<sequence>MRRLSTIMLAAATLLGGCTAVSEADSDSFSAAAGSPEVLCLGAGLRVDTDFPAGALAGCSVERDRSIKLKIEPEDDPPINCSPWYAFRVASEQRRKVEIELEYSDCDHRYWPKISRDGKTWEPVPRGDLSLKQATILDILGYDTTTGAKLTMQVGPEPIFIAAQEIFVPPTYDAWLDDMVRHQDVSRFVLGKSVEGREIPALTIAASGEGQRETVVLLGRQHPPEVTGALALLPFVETILGDSDLARAYRARFRTVVVPMLNPDGVVHGHWRHNVRGIDLNRDWGPFTQPETQLMRDLFEQIAADPQDKLRLFIDFHSTRNDLVYTLDKELPTDPAGFTEAWLEAYQARLPGYQVKEVPGHNRDSAVSKAWVYERFGVPTATYELGDETDRALVRRLGVAASEAMMQALLETPRE</sequence>
<keyword evidence="5" id="KW-0378">Hydrolase</keyword>
<dbReference type="PROSITE" id="PS52035">
    <property type="entry name" value="PEPTIDASE_M14"/>
    <property type="match status" value="1"/>
</dbReference>
<accession>A0ABY8FTI9</accession>
<reference evidence="5 6" key="1">
    <citation type="submission" date="2023-03" db="EMBL/GenBank/DDBJ databases">
        <title>Altererythrobacter sp. CAU 1644 isolated from sand.</title>
        <authorList>
            <person name="Kim W."/>
        </authorList>
    </citation>
    <scope>NUCLEOTIDE SEQUENCE [LARGE SCALE GENOMIC DNA]</scope>
    <source>
        <strain evidence="5 6">CAU 1644</strain>
    </source>
</reference>
<feature type="active site" description="Proton donor/acceptor" evidence="2">
    <location>
        <position position="384"/>
    </location>
</feature>
<keyword evidence="5" id="KW-0645">Protease</keyword>
<comment type="cofactor">
    <cofactor evidence="1">
        <name>Zn(2+)</name>
        <dbReference type="ChEBI" id="CHEBI:29105"/>
    </cofactor>
</comment>
<dbReference type="PANTHER" id="PTHR12756">
    <property type="entry name" value="CYTOSOLIC CARBOXYPEPTIDASE"/>
    <property type="match status" value="1"/>
</dbReference>
<gene>
    <name evidence="5" type="ORF">P7228_10440</name>
</gene>
<keyword evidence="6" id="KW-1185">Reference proteome</keyword>
<evidence type="ECO:0000256" key="1">
    <source>
        <dbReference type="ARBA" id="ARBA00001947"/>
    </source>
</evidence>
<keyword evidence="5" id="KW-0121">Carboxypeptidase</keyword>
<evidence type="ECO:0000259" key="4">
    <source>
        <dbReference type="PROSITE" id="PS52035"/>
    </source>
</evidence>
<protein>
    <submittedName>
        <fullName evidence="5">M14-type cytosolic carboxypeptidase</fullName>
    </submittedName>
</protein>
<feature type="signal peptide" evidence="3">
    <location>
        <begin position="1"/>
        <end position="24"/>
    </location>
</feature>